<comment type="caution">
    <text evidence="2">The sequence shown here is derived from an EMBL/GenBank/DDBJ whole genome shotgun (WGS) entry which is preliminary data.</text>
</comment>
<dbReference type="Proteomes" id="UP000326396">
    <property type="component" value="Linkage Group LG2"/>
</dbReference>
<protein>
    <submittedName>
        <fullName evidence="2">Uncharacterized protein</fullName>
    </submittedName>
</protein>
<accession>A0A5N6NAY0</accession>
<evidence type="ECO:0000313" key="2">
    <source>
        <dbReference type="EMBL" id="KAD4584108.1"/>
    </source>
</evidence>
<keyword evidence="1" id="KW-1133">Transmembrane helix</keyword>
<reference evidence="2 3" key="1">
    <citation type="submission" date="2019-05" db="EMBL/GenBank/DDBJ databases">
        <title>Mikania micrantha, genome provides insights into the molecular mechanism of rapid growth.</title>
        <authorList>
            <person name="Liu B."/>
        </authorList>
    </citation>
    <scope>NUCLEOTIDE SEQUENCE [LARGE SCALE GENOMIC DNA]</scope>
    <source>
        <strain evidence="2">NLD-2019</strain>
        <tissue evidence="2">Leaf</tissue>
    </source>
</reference>
<evidence type="ECO:0000256" key="1">
    <source>
        <dbReference type="SAM" id="Phobius"/>
    </source>
</evidence>
<proteinExistence type="predicted"/>
<dbReference type="AlphaFoldDB" id="A0A5N6NAY0"/>
<keyword evidence="3" id="KW-1185">Reference proteome</keyword>
<dbReference type="PANTHER" id="PTHR35508">
    <property type="entry name" value="VOLTAGE-DEPENDENT L-TYPE CALCIUM CHANNEL SUBUNIT"/>
    <property type="match status" value="1"/>
</dbReference>
<evidence type="ECO:0000313" key="3">
    <source>
        <dbReference type="Proteomes" id="UP000326396"/>
    </source>
</evidence>
<keyword evidence="1" id="KW-0472">Membrane</keyword>
<feature type="transmembrane region" description="Helical" evidence="1">
    <location>
        <begin position="60"/>
        <end position="88"/>
    </location>
</feature>
<feature type="transmembrane region" description="Helical" evidence="1">
    <location>
        <begin position="21"/>
        <end position="48"/>
    </location>
</feature>
<organism evidence="2 3">
    <name type="scientific">Mikania micrantha</name>
    <name type="common">bitter vine</name>
    <dbReference type="NCBI Taxonomy" id="192012"/>
    <lineage>
        <taxon>Eukaryota</taxon>
        <taxon>Viridiplantae</taxon>
        <taxon>Streptophyta</taxon>
        <taxon>Embryophyta</taxon>
        <taxon>Tracheophyta</taxon>
        <taxon>Spermatophyta</taxon>
        <taxon>Magnoliopsida</taxon>
        <taxon>eudicotyledons</taxon>
        <taxon>Gunneridae</taxon>
        <taxon>Pentapetalae</taxon>
        <taxon>asterids</taxon>
        <taxon>campanulids</taxon>
        <taxon>Asterales</taxon>
        <taxon>Asteraceae</taxon>
        <taxon>Asteroideae</taxon>
        <taxon>Heliantheae alliance</taxon>
        <taxon>Eupatorieae</taxon>
        <taxon>Mikania</taxon>
    </lineage>
</organism>
<keyword evidence="1" id="KW-0812">Transmembrane</keyword>
<gene>
    <name evidence="2" type="ORF">E3N88_21709</name>
</gene>
<sequence>MENHGSETRTSSFIKSTKSGMLEFMVVFVAATVNAIVISFLISLAAVGGFYVDFFACMEIMYLGFLFITAFVTFTIPMSSIIVALVAAGLKKVLPVSIACMVSPNPRCTISVSKIQQQICYHTRQWLPVVLGLIIQEASYAANLFMQLRLQHHDIQLLHLDLDIVGCRLDDQETFAIWAQEKMSLAYLCCERNNSA</sequence>
<dbReference type="PANTHER" id="PTHR35508:SF1">
    <property type="entry name" value="VOLTAGE-DEPENDENT L-TYPE CALCIUM CHANNEL SUBUNIT"/>
    <property type="match status" value="1"/>
</dbReference>
<name>A0A5N6NAY0_9ASTR</name>
<dbReference type="EMBL" id="SZYD01000012">
    <property type="protein sequence ID" value="KAD4584108.1"/>
    <property type="molecule type" value="Genomic_DNA"/>
</dbReference>
<dbReference type="OrthoDB" id="1925129at2759"/>